<dbReference type="Proteomes" id="UP000663421">
    <property type="component" value="Chromosome"/>
</dbReference>
<gene>
    <name evidence="3" type="ORF">I1A49_44020</name>
</gene>
<dbReference type="PANTHER" id="PTHR43048:SF3">
    <property type="entry name" value="METHYLMALONYL-COA EPIMERASE, MITOCHONDRIAL"/>
    <property type="match status" value="1"/>
</dbReference>
<name>A0ABX6WHR7_STRMQ</name>
<feature type="domain" description="VOC" evidence="2">
    <location>
        <begin position="17"/>
        <end position="128"/>
    </location>
</feature>
<evidence type="ECO:0000313" key="4">
    <source>
        <dbReference type="Proteomes" id="UP000663421"/>
    </source>
</evidence>
<dbReference type="Gene3D" id="3.10.180.10">
    <property type="entry name" value="2,3-Dihydroxybiphenyl 1,2-Dioxygenase, domain 1"/>
    <property type="match status" value="2"/>
</dbReference>
<evidence type="ECO:0000313" key="3">
    <source>
        <dbReference type="EMBL" id="QPI60952.1"/>
    </source>
</evidence>
<dbReference type="PROSITE" id="PS51819">
    <property type="entry name" value="VOC"/>
    <property type="match status" value="2"/>
</dbReference>
<evidence type="ECO:0000259" key="2">
    <source>
        <dbReference type="PROSITE" id="PS51819"/>
    </source>
</evidence>
<protein>
    <submittedName>
        <fullName evidence="3">VOC family protein</fullName>
    </submittedName>
</protein>
<feature type="domain" description="VOC" evidence="2">
    <location>
        <begin position="144"/>
        <end position="258"/>
    </location>
</feature>
<keyword evidence="4" id="KW-1185">Reference proteome</keyword>
<dbReference type="InterPro" id="IPR029068">
    <property type="entry name" value="Glyas_Bleomycin-R_OHBP_Dase"/>
</dbReference>
<keyword evidence="1" id="KW-0479">Metal-binding</keyword>
<sequence>MEALMTHPTHSAVNVSKVGYVGFETPDLDRLVDYYTNVLDFVLVDRSPDQAYLTTTFDHHSVVLERAETKRARSFVGYQIEEDLDSAERRLRDSGYEVRRRSDIAPSTPDVLIVAEPMSGTPLHLYDAQSGTGATGYTPLRPTKLGHVAAFTPDLKRQQSFYQDLLGFKWSDTVADFFVFLRCNTDHHAANFMASTKYSGMHHVAYETRDLDHLQSLLDHLASRDTRLEWGPGRHGPGHNVFTYHRDPDGNNIELFTQLDQMADEALGYFEPRPWHQGFPQRPKTWEADIAAINSWGGPIVPQQLDH</sequence>
<dbReference type="InterPro" id="IPR051785">
    <property type="entry name" value="MMCE/EMCE_epimerase"/>
</dbReference>
<reference evidence="3 4" key="1">
    <citation type="submission" date="2020-11" db="EMBL/GenBank/DDBJ databases">
        <title>Complete genome sequence unveiled secondary metabolic potentials in Streptomyces solisilvae HNM0141.</title>
        <authorList>
            <person name="Huang X."/>
        </authorList>
    </citation>
    <scope>NUCLEOTIDE SEQUENCE [LARGE SCALE GENOMIC DNA]</scope>
    <source>
        <strain evidence="3 4">HNM0141</strain>
    </source>
</reference>
<organism evidence="3 4">
    <name type="scientific">Streptomyces malaysiensis</name>
    <dbReference type="NCBI Taxonomy" id="92644"/>
    <lineage>
        <taxon>Bacteria</taxon>
        <taxon>Bacillati</taxon>
        <taxon>Actinomycetota</taxon>
        <taxon>Actinomycetes</taxon>
        <taxon>Kitasatosporales</taxon>
        <taxon>Streptomycetaceae</taxon>
        <taxon>Streptomyces</taxon>
        <taxon>Streptomyces violaceusniger group</taxon>
    </lineage>
</organism>
<dbReference type="CDD" id="cd08343">
    <property type="entry name" value="ED_TypeI_classII_C"/>
    <property type="match status" value="1"/>
</dbReference>
<dbReference type="PANTHER" id="PTHR43048">
    <property type="entry name" value="METHYLMALONYL-COA EPIMERASE"/>
    <property type="match status" value="1"/>
</dbReference>
<dbReference type="Pfam" id="PF00903">
    <property type="entry name" value="Glyoxalase"/>
    <property type="match status" value="2"/>
</dbReference>
<dbReference type="EMBL" id="CP065050">
    <property type="protein sequence ID" value="QPI60952.1"/>
    <property type="molecule type" value="Genomic_DNA"/>
</dbReference>
<accession>A0ABX6WHR7</accession>
<dbReference type="InterPro" id="IPR004360">
    <property type="entry name" value="Glyas_Fos-R_dOase_dom"/>
</dbReference>
<dbReference type="InterPro" id="IPR037523">
    <property type="entry name" value="VOC_core"/>
</dbReference>
<dbReference type="SUPFAM" id="SSF54593">
    <property type="entry name" value="Glyoxalase/Bleomycin resistance protein/Dihydroxybiphenyl dioxygenase"/>
    <property type="match status" value="1"/>
</dbReference>
<evidence type="ECO:0000256" key="1">
    <source>
        <dbReference type="ARBA" id="ARBA00022723"/>
    </source>
</evidence>
<proteinExistence type="predicted"/>